<keyword evidence="1" id="KW-0472">Membrane</keyword>
<protein>
    <submittedName>
        <fullName evidence="2">Uncharacterized protein</fullName>
    </submittedName>
</protein>
<evidence type="ECO:0000256" key="1">
    <source>
        <dbReference type="SAM" id="Phobius"/>
    </source>
</evidence>
<organism evidence="2">
    <name type="scientific">hydrothermal vent metagenome</name>
    <dbReference type="NCBI Taxonomy" id="652676"/>
    <lineage>
        <taxon>unclassified sequences</taxon>
        <taxon>metagenomes</taxon>
        <taxon>ecological metagenomes</taxon>
    </lineage>
</organism>
<dbReference type="EMBL" id="UOGG01000145">
    <property type="protein sequence ID" value="VAX31203.1"/>
    <property type="molecule type" value="Genomic_DNA"/>
</dbReference>
<name>A0A3B1D330_9ZZZZ</name>
<reference evidence="2" key="1">
    <citation type="submission" date="2018-06" db="EMBL/GenBank/DDBJ databases">
        <authorList>
            <person name="Zhirakovskaya E."/>
        </authorList>
    </citation>
    <scope>NUCLEOTIDE SEQUENCE</scope>
</reference>
<sequence length="104" mass="12108">MMNHWGHSNDIFDQGYKALRKGVLLSGLFFTTLGILIFMFPKLVAYMFAFFIMTAGIIGLMLGYRIWKMRDQARPFDWVDDPLKSQDNAQTPTGHRRTITFITR</sequence>
<proteinExistence type="predicted"/>
<feature type="transmembrane region" description="Helical" evidence="1">
    <location>
        <begin position="46"/>
        <end position="67"/>
    </location>
</feature>
<gene>
    <name evidence="2" type="ORF">MNBD_NITROSPINAE05-446</name>
</gene>
<accession>A0A3B1D330</accession>
<evidence type="ECO:0000313" key="2">
    <source>
        <dbReference type="EMBL" id="VAX31203.1"/>
    </source>
</evidence>
<feature type="transmembrane region" description="Helical" evidence="1">
    <location>
        <begin position="21"/>
        <end position="40"/>
    </location>
</feature>
<keyword evidence="1" id="KW-0812">Transmembrane</keyword>
<keyword evidence="1" id="KW-1133">Transmembrane helix</keyword>
<dbReference type="AlphaFoldDB" id="A0A3B1D330"/>